<dbReference type="CDD" id="cd08884">
    <property type="entry name" value="RHO_alpha_C_GbcA-like"/>
    <property type="match status" value="1"/>
</dbReference>
<gene>
    <name evidence="8" type="ordered locus">CPS_4029</name>
</gene>
<keyword evidence="2" id="KW-0001">2Fe-2S</keyword>
<evidence type="ECO:0000259" key="7">
    <source>
        <dbReference type="PROSITE" id="PS51296"/>
    </source>
</evidence>
<dbReference type="eggNOG" id="COG4638">
    <property type="taxonomic scope" value="Bacteria"/>
</dbReference>
<dbReference type="InterPro" id="IPR036922">
    <property type="entry name" value="Rieske_2Fe-2S_sf"/>
</dbReference>
<dbReference type="CDD" id="cd03469">
    <property type="entry name" value="Rieske_RO_Alpha_N"/>
    <property type="match status" value="1"/>
</dbReference>
<evidence type="ECO:0000256" key="3">
    <source>
        <dbReference type="ARBA" id="ARBA00022723"/>
    </source>
</evidence>
<evidence type="ECO:0000313" key="8">
    <source>
        <dbReference type="EMBL" id="AAZ25623.1"/>
    </source>
</evidence>
<evidence type="ECO:0000256" key="5">
    <source>
        <dbReference type="ARBA" id="ARBA00023004"/>
    </source>
</evidence>
<keyword evidence="6" id="KW-0411">Iron-sulfur</keyword>
<comment type="cofactor">
    <cofactor evidence="1">
        <name>Fe cation</name>
        <dbReference type="ChEBI" id="CHEBI:24875"/>
    </cofactor>
</comment>
<feature type="domain" description="Rieske" evidence="7">
    <location>
        <begin position="58"/>
        <end position="165"/>
    </location>
</feature>
<dbReference type="Gene3D" id="2.102.10.10">
    <property type="entry name" value="Rieske [2Fe-2S] iron-sulphur domain"/>
    <property type="match status" value="1"/>
</dbReference>
<name>Q47WY4_COLP3</name>
<dbReference type="Gene3D" id="3.90.380.10">
    <property type="entry name" value="Naphthalene 1,2-dioxygenase Alpha Subunit, Chain A, domain 1"/>
    <property type="match status" value="1"/>
</dbReference>
<evidence type="ECO:0000256" key="2">
    <source>
        <dbReference type="ARBA" id="ARBA00022714"/>
    </source>
</evidence>
<dbReference type="GO" id="GO:0005506">
    <property type="term" value="F:iron ion binding"/>
    <property type="evidence" value="ECO:0007669"/>
    <property type="project" value="InterPro"/>
</dbReference>
<dbReference type="InterPro" id="IPR001663">
    <property type="entry name" value="Rng_hydr_dOase-A"/>
</dbReference>
<keyword evidence="3" id="KW-0479">Metal-binding</keyword>
<dbReference type="PROSITE" id="PS51296">
    <property type="entry name" value="RIESKE"/>
    <property type="match status" value="1"/>
</dbReference>
<proteinExistence type="predicted"/>
<accession>Q47WY4</accession>
<organism evidence="8 9">
    <name type="scientific">Colwellia psychrerythraea (strain 34H / ATCC BAA-681)</name>
    <name type="common">Vibrio psychroerythus</name>
    <dbReference type="NCBI Taxonomy" id="167879"/>
    <lineage>
        <taxon>Bacteria</taxon>
        <taxon>Pseudomonadati</taxon>
        <taxon>Pseudomonadota</taxon>
        <taxon>Gammaproteobacteria</taxon>
        <taxon>Alteromonadales</taxon>
        <taxon>Colwelliaceae</taxon>
        <taxon>Colwellia</taxon>
    </lineage>
</organism>
<evidence type="ECO:0000256" key="6">
    <source>
        <dbReference type="ARBA" id="ARBA00023014"/>
    </source>
</evidence>
<dbReference type="RefSeq" id="WP_011044773.1">
    <property type="nucleotide sequence ID" value="NC_003910.7"/>
</dbReference>
<dbReference type="SUPFAM" id="SSF55961">
    <property type="entry name" value="Bet v1-like"/>
    <property type="match status" value="1"/>
</dbReference>
<keyword evidence="4" id="KW-0560">Oxidoreductase</keyword>
<dbReference type="HOGENOM" id="CLU_026244_3_0_6"/>
<dbReference type="Pfam" id="PF00355">
    <property type="entry name" value="Rieske"/>
    <property type="match status" value="1"/>
</dbReference>
<dbReference type="InterPro" id="IPR017941">
    <property type="entry name" value="Rieske_2Fe-2S"/>
</dbReference>
<reference evidence="8" key="1">
    <citation type="journal article" date="2005" name="Proc. Natl. Acad. Sci. U.S.A.">
        <title>The psychrophilic lifestyle as revealed by the genome sequence of Colwellia psychrerythraea 34H through genomic and proteomic analyses.</title>
        <authorList>
            <person name="Methe B.A."/>
            <person name="Nelson K.E."/>
            <person name="Deming J.W."/>
            <person name="Momen B."/>
            <person name="Melamud E."/>
            <person name="Zhang X."/>
            <person name="Moult J."/>
            <person name="Madupu R."/>
            <person name="Nelson W.C."/>
            <person name="Dodson R.J."/>
            <person name="Brinkac L.M."/>
            <person name="Daugherty S.C."/>
            <person name="Durkin A.S."/>
            <person name="DeBoy R.T."/>
            <person name="Kolonay J.F."/>
            <person name="Sullivan S.A."/>
            <person name="Zhou L."/>
            <person name="Davidsen T.M."/>
            <person name="Wu M."/>
            <person name="Huston A.L."/>
            <person name="Lewis M."/>
            <person name="Weaver B."/>
            <person name="Weidman J.F."/>
            <person name="Khouri H."/>
            <person name="Utterback T.R."/>
            <person name="Feldblyum T.V."/>
            <person name="Fraser C.M."/>
        </authorList>
    </citation>
    <scope>NUCLEOTIDE SEQUENCE [LARGE SCALE GENOMIC DNA]</scope>
    <source>
        <strain evidence="8">34H</strain>
    </source>
</reference>
<dbReference type="PANTHER" id="PTHR43756:SF5">
    <property type="entry name" value="CHOLINE MONOOXYGENASE, CHLOROPLASTIC"/>
    <property type="match status" value="1"/>
</dbReference>
<dbReference type="GO" id="GO:0016491">
    <property type="term" value="F:oxidoreductase activity"/>
    <property type="evidence" value="ECO:0007669"/>
    <property type="project" value="UniProtKB-KW"/>
</dbReference>
<dbReference type="DNASU" id="3519867"/>
<dbReference type="GO" id="GO:0051537">
    <property type="term" value="F:2 iron, 2 sulfur cluster binding"/>
    <property type="evidence" value="ECO:0007669"/>
    <property type="project" value="UniProtKB-KW"/>
</dbReference>
<sequence length="427" mass="48180">MSCSHEHESLLVTSPNKSAQAVADALEKHPITFSLPQQFYSDADVFQVEMEQIFYKEWLFVGITGEIPDNGNFITLDIGDNPITVIRDQNGEVRAFHNTCRHRGSKICLVKQGKVPKLVCPYHQWTYELDGNLLFAGTEMGDDFDKNDYGLHKVNCRVAGGYIFVSLSENPTNIDGFFDDLTHYLEPYDLDNCKVAVESTLIEDANWKLVIENNRECYHCSGNHPELLNTLLEWDDTEDPRASDEFKAQVAAKQAMWEAEGIPYKHVSHGHGLRNRIVRMPLLEGTVSMTIDGKAGCKKLMGRIKNPDLGSMRILHLPNSWSHAMGDHLIAFQVIPLGAQKTQVTTKWIVHKDAVEGVDYDVAQLRQVWDATNVQDRTLAENNQKGINSKAYQPGPYSTTFEFGVVNFIDWFSHTMQSNIKASAEKS</sequence>
<dbReference type="SUPFAM" id="SSF50022">
    <property type="entry name" value="ISP domain"/>
    <property type="match status" value="1"/>
</dbReference>
<dbReference type="KEGG" id="cps:CPS_4029"/>
<dbReference type="STRING" id="167879.CPS_4029"/>
<evidence type="ECO:0000313" key="9">
    <source>
        <dbReference type="Proteomes" id="UP000000547"/>
    </source>
</evidence>
<dbReference type="Pfam" id="PF00848">
    <property type="entry name" value="Ring_hydroxyl_A"/>
    <property type="match status" value="1"/>
</dbReference>
<dbReference type="InterPro" id="IPR015879">
    <property type="entry name" value="Ring_hydroxy_dOase_asu_C_dom"/>
</dbReference>
<dbReference type="EMBL" id="CP000083">
    <property type="protein sequence ID" value="AAZ25623.1"/>
    <property type="molecule type" value="Genomic_DNA"/>
</dbReference>
<dbReference type="PANTHER" id="PTHR43756">
    <property type="entry name" value="CHOLINE MONOOXYGENASE, CHLOROPLASTIC"/>
    <property type="match status" value="1"/>
</dbReference>
<evidence type="ECO:0000256" key="1">
    <source>
        <dbReference type="ARBA" id="ARBA00001962"/>
    </source>
</evidence>
<protein>
    <submittedName>
        <fullName evidence="8">Iron-sulfur cluster-binding protein, Rieske family</fullName>
    </submittedName>
</protein>
<dbReference type="Proteomes" id="UP000000547">
    <property type="component" value="Chromosome"/>
</dbReference>
<dbReference type="PRINTS" id="PR00090">
    <property type="entry name" value="RNGDIOXGNASE"/>
</dbReference>
<evidence type="ECO:0000256" key="4">
    <source>
        <dbReference type="ARBA" id="ARBA00023002"/>
    </source>
</evidence>
<dbReference type="AlphaFoldDB" id="Q47WY4"/>
<keyword evidence="5" id="KW-0408">Iron</keyword>